<organism evidence="2 3">
    <name type="scientific">Arabis nemorensis</name>
    <dbReference type="NCBI Taxonomy" id="586526"/>
    <lineage>
        <taxon>Eukaryota</taxon>
        <taxon>Viridiplantae</taxon>
        <taxon>Streptophyta</taxon>
        <taxon>Embryophyta</taxon>
        <taxon>Tracheophyta</taxon>
        <taxon>Spermatophyta</taxon>
        <taxon>Magnoliopsida</taxon>
        <taxon>eudicotyledons</taxon>
        <taxon>Gunneridae</taxon>
        <taxon>Pentapetalae</taxon>
        <taxon>rosids</taxon>
        <taxon>malvids</taxon>
        <taxon>Brassicales</taxon>
        <taxon>Brassicaceae</taxon>
        <taxon>Arabideae</taxon>
        <taxon>Arabis</taxon>
    </lineage>
</organism>
<dbReference type="EMBL" id="CABITT030000004">
    <property type="protein sequence ID" value="VVB01754.1"/>
    <property type="molecule type" value="Genomic_DNA"/>
</dbReference>
<evidence type="ECO:0000313" key="3">
    <source>
        <dbReference type="Proteomes" id="UP000489600"/>
    </source>
</evidence>
<feature type="region of interest" description="Disordered" evidence="1">
    <location>
        <begin position="1"/>
        <end position="80"/>
    </location>
</feature>
<reference evidence="2" key="1">
    <citation type="submission" date="2019-07" db="EMBL/GenBank/DDBJ databases">
        <authorList>
            <person name="Dittberner H."/>
        </authorList>
    </citation>
    <scope>NUCLEOTIDE SEQUENCE [LARGE SCALE GENOMIC DNA]</scope>
</reference>
<feature type="compositionally biased region" description="Polar residues" evidence="1">
    <location>
        <begin position="67"/>
        <end position="80"/>
    </location>
</feature>
<accession>A0A565BKB3</accession>
<dbReference type="OrthoDB" id="10604315at2759"/>
<gene>
    <name evidence="2" type="ORF">ANE_LOCUS12198</name>
</gene>
<keyword evidence="3" id="KW-1185">Reference proteome</keyword>
<name>A0A565BKB3_9BRAS</name>
<proteinExistence type="predicted"/>
<dbReference type="Proteomes" id="UP000489600">
    <property type="component" value="Unassembled WGS sequence"/>
</dbReference>
<protein>
    <submittedName>
        <fullName evidence="2">Uncharacterized protein</fullName>
    </submittedName>
</protein>
<evidence type="ECO:0000313" key="2">
    <source>
        <dbReference type="EMBL" id="VVB01754.1"/>
    </source>
</evidence>
<comment type="caution">
    <text evidence="2">The sequence shown here is derived from an EMBL/GenBank/DDBJ whole genome shotgun (WGS) entry which is preliminary data.</text>
</comment>
<dbReference type="AlphaFoldDB" id="A0A565BKB3"/>
<sequence length="115" mass="13357">MLGVHLHRSENEEAYNNDVPASEIEEHGPSSFPPENPNRRVDDDNLLELSRSPSRSTIPRTPHSPCLTRTSSAHARNSSTWRTHMRRVNFEAQVDRRFQRMEESRGELLNVVRLR</sequence>
<evidence type="ECO:0000256" key="1">
    <source>
        <dbReference type="SAM" id="MobiDB-lite"/>
    </source>
</evidence>
<feature type="compositionally biased region" description="Low complexity" evidence="1">
    <location>
        <begin position="50"/>
        <end position="65"/>
    </location>
</feature>